<sequence>MIDSITFGEKLDVTKSTRRLTARFLIRPLSAPLDLCALELSVGLSLFVESYWRHIEWFPQSPTCYNF</sequence>
<comment type="caution">
    <text evidence="1">The sequence shown here is derived from an EMBL/GenBank/DDBJ whole genome shotgun (WGS) entry which is preliminary data.</text>
</comment>
<protein>
    <submittedName>
        <fullName evidence="1">Uncharacterized protein</fullName>
    </submittedName>
</protein>
<evidence type="ECO:0000313" key="2">
    <source>
        <dbReference type="Proteomes" id="UP000824120"/>
    </source>
</evidence>
<proteinExistence type="predicted"/>
<evidence type="ECO:0000313" key="1">
    <source>
        <dbReference type="EMBL" id="KAG5619748.1"/>
    </source>
</evidence>
<gene>
    <name evidence="1" type="ORF">H5410_004966</name>
</gene>
<accession>A0A9J6A6C1</accession>
<keyword evidence="2" id="KW-1185">Reference proteome</keyword>
<dbReference type="AlphaFoldDB" id="A0A9J6A6C1"/>
<dbReference type="EMBL" id="JACXVP010000002">
    <property type="protein sequence ID" value="KAG5619748.1"/>
    <property type="molecule type" value="Genomic_DNA"/>
</dbReference>
<organism evidence="1 2">
    <name type="scientific">Solanum commersonii</name>
    <name type="common">Commerson's wild potato</name>
    <name type="synonym">Commerson's nightshade</name>
    <dbReference type="NCBI Taxonomy" id="4109"/>
    <lineage>
        <taxon>Eukaryota</taxon>
        <taxon>Viridiplantae</taxon>
        <taxon>Streptophyta</taxon>
        <taxon>Embryophyta</taxon>
        <taxon>Tracheophyta</taxon>
        <taxon>Spermatophyta</taxon>
        <taxon>Magnoliopsida</taxon>
        <taxon>eudicotyledons</taxon>
        <taxon>Gunneridae</taxon>
        <taxon>Pentapetalae</taxon>
        <taxon>asterids</taxon>
        <taxon>lamiids</taxon>
        <taxon>Solanales</taxon>
        <taxon>Solanaceae</taxon>
        <taxon>Solanoideae</taxon>
        <taxon>Solaneae</taxon>
        <taxon>Solanum</taxon>
    </lineage>
</organism>
<name>A0A9J6A6C1_SOLCO</name>
<reference evidence="1 2" key="1">
    <citation type="submission" date="2020-09" db="EMBL/GenBank/DDBJ databases">
        <title>De no assembly of potato wild relative species, Solanum commersonii.</title>
        <authorList>
            <person name="Cho K."/>
        </authorList>
    </citation>
    <scope>NUCLEOTIDE SEQUENCE [LARGE SCALE GENOMIC DNA]</scope>
    <source>
        <strain evidence="1">LZ3.2</strain>
        <tissue evidence="1">Leaf</tissue>
    </source>
</reference>
<dbReference type="Proteomes" id="UP000824120">
    <property type="component" value="Chromosome 2"/>
</dbReference>